<dbReference type="PANTHER" id="PTHR35526:SF3">
    <property type="entry name" value="ANTI-SIGMA-F FACTOR RSBW"/>
    <property type="match status" value="1"/>
</dbReference>
<reference evidence="1" key="1">
    <citation type="submission" date="2021-04" db="EMBL/GenBank/DDBJ databases">
        <title>Genome based classification of Actinospica acidithermotolerans sp. nov., an actinobacterium isolated from an Indonesian hot spring.</title>
        <authorList>
            <person name="Kusuma A.B."/>
            <person name="Putra K.E."/>
            <person name="Nafisah S."/>
            <person name="Loh J."/>
            <person name="Nouioui I."/>
            <person name="Goodfellow M."/>
        </authorList>
    </citation>
    <scope>NUCLEOTIDE SEQUENCE</scope>
    <source>
        <strain evidence="1">MGRD01-02</strain>
    </source>
</reference>
<dbReference type="CDD" id="cd16936">
    <property type="entry name" value="HATPase_RsbW-like"/>
    <property type="match status" value="1"/>
</dbReference>
<keyword evidence="1" id="KW-0067">ATP-binding</keyword>
<evidence type="ECO:0000313" key="1">
    <source>
        <dbReference type="EMBL" id="MBR7829011.1"/>
    </source>
</evidence>
<gene>
    <name evidence="1" type="ORF">KDK95_22075</name>
</gene>
<dbReference type="InterPro" id="IPR050267">
    <property type="entry name" value="Anti-sigma-factor_SerPK"/>
</dbReference>
<keyword evidence="1" id="KW-0547">Nucleotide-binding</keyword>
<name>A0A941ECN0_9ACTN</name>
<proteinExistence type="predicted"/>
<keyword evidence="2" id="KW-1185">Reference proteome</keyword>
<dbReference type="SUPFAM" id="SSF55874">
    <property type="entry name" value="ATPase domain of HSP90 chaperone/DNA topoisomerase II/histidine kinase"/>
    <property type="match status" value="1"/>
</dbReference>
<protein>
    <submittedName>
        <fullName evidence="1">ATP-binding protein</fullName>
    </submittedName>
</protein>
<dbReference type="PANTHER" id="PTHR35526">
    <property type="entry name" value="ANTI-SIGMA-F FACTOR RSBW-RELATED"/>
    <property type="match status" value="1"/>
</dbReference>
<accession>A0A941ECN0</accession>
<dbReference type="Gene3D" id="3.30.565.10">
    <property type="entry name" value="Histidine kinase-like ATPase, C-terminal domain"/>
    <property type="match status" value="1"/>
</dbReference>
<dbReference type="AlphaFoldDB" id="A0A941ECN0"/>
<dbReference type="EMBL" id="JAGSOH010000072">
    <property type="protein sequence ID" value="MBR7829011.1"/>
    <property type="molecule type" value="Genomic_DNA"/>
</dbReference>
<dbReference type="InterPro" id="IPR036890">
    <property type="entry name" value="HATPase_C_sf"/>
</dbReference>
<sequence length="159" mass="17247">MIHEAPPAEAEAESAPGPADGVWWTFPALPVHARLARIWLEGWLDAQCPGKEERAFGALVAFSELVTNSVLHGAGPITVHARLVYGPRELQLNPGTEPRRLLCEVTDRCVDLPMMLNAGPEDEHHRGLSLVDALTANWWVRAAPGGGKTTSFLVELDEG</sequence>
<evidence type="ECO:0000313" key="2">
    <source>
        <dbReference type="Proteomes" id="UP000676325"/>
    </source>
</evidence>
<organism evidence="1 2">
    <name type="scientific">Actinospica acidithermotolerans</name>
    <dbReference type="NCBI Taxonomy" id="2828514"/>
    <lineage>
        <taxon>Bacteria</taxon>
        <taxon>Bacillati</taxon>
        <taxon>Actinomycetota</taxon>
        <taxon>Actinomycetes</taxon>
        <taxon>Catenulisporales</taxon>
        <taxon>Actinospicaceae</taxon>
        <taxon>Actinospica</taxon>
    </lineage>
</organism>
<dbReference type="GO" id="GO:0005524">
    <property type="term" value="F:ATP binding"/>
    <property type="evidence" value="ECO:0007669"/>
    <property type="project" value="UniProtKB-KW"/>
</dbReference>
<comment type="caution">
    <text evidence="1">The sequence shown here is derived from an EMBL/GenBank/DDBJ whole genome shotgun (WGS) entry which is preliminary data.</text>
</comment>
<dbReference type="Proteomes" id="UP000676325">
    <property type="component" value="Unassembled WGS sequence"/>
</dbReference>